<dbReference type="InterPro" id="IPR007077">
    <property type="entry name" value="TfoX_C"/>
</dbReference>
<protein>
    <recommendedName>
        <fullName evidence="1">TfoX C-terminal domain-containing protein</fullName>
    </recommendedName>
</protein>
<comment type="caution">
    <text evidence="2">The sequence shown here is derived from an EMBL/GenBank/DDBJ whole genome shotgun (WGS) entry which is preliminary data.</text>
</comment>
<dbReference type="EMBL" id="VSSQ01027409">
    <property type="protein sequence ID" value="MPM76647.1"/>
    <property type="molecule type" value="Genomic_DNA"/>
</dbReference>
<dbReference type="Gene3D" id="1.10.150.20">
    <property type="entry name" value="5' to 3' exonuclease, C-terminal subdomain"/>
    <property type="match status" value="1"/>
</dbReference>
<reference evidence="2" key="1">
    <citation type="submission" date="2019-08" db="EMBL/GenBank/DDBJ databases">
        <authorList>
            <person name="Kucharzyk K."/>
            <person name="Murdoch R.W."/>
            <person name="Higgins S."/>
            <person name="Loffler F."/>
        </authorList>
    </citation>
    <scope>NUCLEOTIDE SEQUENCE</scope>
</reference>
<dbReference type="AlphaFoldDB" id="A0A645CI89"/>
<gene>
    <name evidence="2" type="ORF">SDC9_123646</name>
</gene>
<feature type="domain" description="TfoX C-terminal" evidence="1">
    <location>
        <begin position="3"/>
        <end position="47"/>
    </location>
</feature>
<evidence type="ECO:0000259" key="1">
    <source>
        <dbReference type="Pfam" id="PF04994"/>
    </source>
</evidence>
<proteinExistence type="predicted"/>
<organism evidence="2">
    <name type="scientific">bioreactor metagenome</name>
    <dbReference type="NCBI Taxonomy" id="1076179"/>
    <lineage>
        <taxon>unclassified sequences</taxon>
        <taxon>metagenomes</taxon>
        <taxon>ecological metagenomes</taxon>
    </lineage>
</organism>
<sequence length="48" mass="5294">MGELAKLANIAAKLEQQLMEVGITTEAELRNIGSREAWLRIRAKDPSA</sequence>
<evidence type="ECO:0000313" key="2">
    <source>
        <dbReference type="EMBL" id="MPM76647.1"/>
    </source>
</evidence>
<accession>A0A645CI89</accession>
<dbReference type="Pfam" id="PF04994">
    <property type="entry name" value="TfoX_C"/>
    <property type="match status" value="1"/>
</dbReference>
<name>A0A645CI89_9ZZZZ</name>